<evidence type="ECO:0000313" key="4">
    <source>
        <dbReference type="Proteomes" id="UP000023703"/>
    </source>
</evidence>
<sequence>MSTEKQPHTPAQKPAQSKKQRRRAAQRKQYMTFGAIVLLVVVVAAAVLGYQYWSDNRPAADPQDLRVTVTDAAGDETEYAPYSVCQRFTGDCDESEPSTIEVGADEEVTLSLPDEVTSQDWSLLQIFDDQAANTENTWAAGEKSEVTVRGSAETEDGDGSGARLSVVEVHALILGEEDGEEVPYGVVWAFNTGVEPEPAGDPTTDSGE</sequence>
<dbReference type="OrthoDB" id="4424536at2"/>
<organism evidence="3 4">
    <name type="scientific">Corynebacterium glyciniphilum AJ 3170</name>
    <dbReference type="NCBI Taxonomy" id="1404245"/>
    <lineage>
        <taxon>Bacteria</taxon>
        <taxon>Bacillati</taxon>
        <taxon>Actinomycetota</taxon>
        <taxon>Actinomycetes</taxon>
        <taxon>Mycobacteriales</taxon>
        <taxon>Corynebacteriaceae</taxon>
        <taxon>Corynebacterium</taxon>
    </lineage>
</organism>
<name>X5DWL4_9CORY</name>
<dbReference type="InterPro" id="IPR024495">
    <property type="entry name" value="DUF2771"/>
</dbReference>
<accession>X5DWL4</accession>
<dbReference type="STRING" id="1404245.CGLY_12835"/>
<evidence type="ECO:0000256" key="1">
    <source>
        <dbReference type="SAM" id="MobiDB-lite"/>
    </source>
</evidence>
<reference evidence="3 4" key="1">
    <citation type="journal article" date="2015" name="Int. J. Syst. Evol. Microbiol.">
        <title>Revisiting Corynebacterium glyciniphilum (ex Kubota et al., 1972) sp. nov., nom. rev., isolated from putrefied banana.</title>
        <authorList>
            <person name="Al-Dilaimi A."/>
            <person name="Bednarz H."/>
            <person name="Lomker A."/>
            <person name="Niehaus K."/>
            <person name="Kalinowski J."/>
            <person name="Ruckert C."/>
        </authorList>
    </citation>
    <scope>NUCLEOTIDE SEQUENCE [LARGE SCALE GENOMIC DNA]</scope>
    <source>
        <strain evidence="3">AJ 3170</strain>
    </source>
</reference>
<dbReference type="HOGENOM" id="CLU_111048_0_0_11"/>
<dbReference type="EMBL" id="CP006842">
    <property type="protein sequence ID" value="AHW65007.1"/>
    <property type="molecule type" value="Genomic_DNA"/>
</dbReference>
<dbReference type="RefSeq" id="WP_052540181.1">
    <property type="nucleotide sequence ID" value="NZ_CP006842.1"/>
</dbReference>
<dbReference type="eggNOG" id="ENOG5033EZJ">
    <property type="taxonomic scope" value="Bacteria"/>
</dbReference>
<dbReference type="Pfam" id="PF10969">
    <property type="entry name" value="DUF2771"/>
    <property type="match status" value="1"/>
</dbReference>
<feature type="region of interest" description="Disordered" evidence="1">
    <location>
        <begin position="1"/>
        <end position="24"/>
    </location>
</feature>
<keyword evidence="2" id="KW-1133">Transmembrane helix</keyword>
<dbReference type="AlphaFoldDB" id="X5DWL4"/>
<proteinExistence type="predicted"/>
<evidence type="ECO:0000256" key="2">
    <source>
        <dbReference type="SAM" id="Phobius"/>
    </source>
</evidence>
<feature type="transmembrane region" description="Helical" evidence="2">
    <location>
        <begin position="30"/>
        <end position="53"/>
    </location>
</feature>
<keyword evidence="2" id="KW-0812">Transmembrane</keyword>
<protein>
    <submittedName>
        <fullName evidence="3">Putative membrane protein</fullName>
    </submittedName>
</protein>
<dbReference type="KEGG" id="cgy:CGLY_12835"/>
<dbReference type="Proteomes" id="UP000023703">
    <property type="component" value="Chromosome"/>
</dbReference>
<keyword evidence="2" id="KW-0472">Membrane</keyword>
<gene>
    <name evidence="3" type="ORF">CGLY_12835</name>
</gene>
<evidence type="ECO:0000313" key="3">
    <source>
        <dbReference type="EMBL" id="AHW65007.1"/>
    </source>
</evidence>
<keyword evidence="4" id="KW-1185">Reference proteome</keyword>